<proteinExistence type="predicted"/>
<dbReference type="Proteomes" id="UP001164761">
    <property type="component" value="Chromosome"/>
</dbReference>
<feature type="compositionally biased region" description="Basic residues" evidence="1">
    <location>
        <begin position="38"/>
        <end position="60"/>
    </location>
</feature>
<accession>A0ABY6ZG91</accession>
<sequence length="125" mass="14216">MALLINAFPIIRFLRSNGETDGHLTRFDIPVMRKRRRPYHASHHPHACRHRRGVGRHRPSARLWTAKRRGEQRSAHRQRHGGIRGVAFDAAQHVVIESTACRGGVERGARERTGAKARHQTGGAW</sequence>
<reference evidence="2" key="1">
    <citation type="submission" date="2022-08" db="EMBL/GenBank/DDBJ databases">
        <title>Alicyclobacillus fastidiosus DSM 17978, complete genome.</title>
        <authorList>
            <person name="Wang Q."/>
            <person name="Cai R."/>
            <person name="Wang Z."/>
        </authorList>
    </citation>
    <scope>NUCLEOTIDE SEQUENCE</scope>
    <source>
        <strain evidence="2">DSM 17978</strain>
    </source>
</reference>
<evidence type="ECO:0000313" key="2">
    <source>
        <dbReference type="EMBL" id="WAH41851.1"/>
    </source>
</evidence>
<feature type="region of interest" description="Disordered" evidence="1">
    <location>
        <begin position="38"/>
        <end position="83"/>
    </location>
</feature>
<protein>
    <submittedName>
        <fullName evidence="2">Uncharacterized protein</fullName>
    </submittedName>
</protein>
<keyword evidence="3" id="KW-1185">Reference proteome</keyword>
<feature type="region of interest" description="Disordered" evidence="1">
    <location>
        <begin position="103"/>
        <end position="125"/>
    </location>
</feature>
<gene>
    <name evidence="2" type="ORF">NZD89_27235</name>
</gene>
<evidence type="ECO:0000256" key="1">
    <source>
        <dbReference type="SAM" id="MobiDB-lite"/>
    </source>
</evidence>
<dbReference type="EMBL" id="CP104067">
    <property type="protein sequence ID" value="WAH41851.1"/>
    <property type="molecule type" value="Genomic_DNA"/>
</dbReference>
<name>A0ABY6ZG91_9BACL</name>
<dbReference type="RefSeq" id="WP_268005750.1">
    <property type="nucleotide sequence ID" value="NZ_CP104067.1"/>
</dbReference>
<feature type="compositionally biased region" description="Basic and acidic residues" evidence="1">
    <location>
        <begin position="104"/>
        <end position="114"/>
    </location>
</feature>
<organism evidence="2 3">
    <name type="scientific">Alicyclobacillus fastidiosus</name>
    <dbReference type="NCBI Taxonomy" id="392011"/>
    <lineage>
        <taxon>Bacteria</taxon>
        <taxon>Bacillati</taxon>
        <taxon>Bacillota</taxon>
        <taxon>Bacilli</taxon>
        <taxon>Bacillales</taxon>
        <taxon>Alicyclobacillaceae</taxon>
        <taxon>Alicyclobacillus</taxon>
    </lineage>
</organism>
<evidence type="ECO:0000313" key="3">
    <source>
        <dbReference type="Proteomes" id="UP001164761"/>
    </source>
</evidence>